<keyword evidence="5 9" id="KW-0175">Coiled coil</keyword>
<dbReference type="PANTHER" id="PTHR18861">
    <property type="entry name" value="ELKS/RAB6-INTERACTING/CAST PROTEIN"/>
    <property type="match status" value="1"/>
</dbReference>
<feature type="compositionally biased region" description="Basic and acidic residues" evidence="10">
    <location>
        <begin position="778"/>
        <end position="791"/>
    </location>
</feature>
<evidence type="ECO:0000256" key="10">
    <source>
        <dbReference type="SAM" id="MobiDB-lite"/>
    </source>
</evidence>
<evidence type="ECO:0000313" key="12">
    <source>
        <dbReference type="RefSeq" id="XP_013382913.1"/>
    </source>
</evidence>
<evidence type="ECO:0000256" key="4">
    <source>
        <dbReference type="ARBA" id="ARBA00023018"/>
    </source>
</evidence>
<feature type="compositionally biased region" description="Basic and acidic residues" evidence="10">
    <location>
        <begin position="259"/>
        <end position="273"/>
    </location>
</feature>
<feature type="region of interest" description="Disordered" evidence="10">
    <location>
        <begin position="1068"/>
        <end position="1118"/>
    </location>
</feature>
<evidence type="ECO:0000256" key="8">
    <source>
        <dbReference type="ARBA" id="ARBA00034106"/>
    </source>
</evidence>
<feature type="compositionally biased region" description="Acidic residues" evidence="10">
    <location>
        <begin position="1109"/>
        <end position="1118"/>
    </location>
</feature>
<dbReference type="GO" id="GO:0030424">
    <property type="term" value="C:axon"/>
    <property type="evidence" value="ECO:0007669"/>
    <property type="project" value="UniProtKB-SubCell"/>
</dbReference>
<dbReference type="Proteomes" id="UP000085678">
    <property type="component" value="Unplaced"/>
</dbReference>
<sequence>MYCQKQAARSHSNDSQSQSQSPGPRSPRSPMSSSPVRTNPHMMLSPRGNRRDGGLQPNSRQGSRSGSPLNLPMENVQSMNAAYSAGSQTYAGGDVVGGPGLSPGLSPSARSQSYGEGIGSSGGLSSPGRNQGGLSPSNRSPYQSPAHTAHSPSRSGSSGGSLPRGGGLRDRSIDRLDRERVREKGGSMVRDRSLDRQLDRHYEMEMIMQRGNERYSNAAREQNGGRGHNANGVGTGDYLRGGSRSLDRDGAYTSTHLGRHTEENHQPSKPHETRHLRDTLLLDLQSQLNDANRECAMMQKELEITKEKLTSSMNSIKTFWSPELKKERAIRKEEAAKYSHLNDQIRCLQDDKENQATLVKDLEEQLHSLQGGQPTDMNTLKRERDRQAKEIKILRKTVQEMELRIDTQKHTLGARDESIKKLLEMLQSKGLAVKHLEEDRLEMERIRAKLMEDERTVKQLEGLLEQRDKEIVQLKGSLKSSPNKPQGENNRLSQDSVEIHSLRGMLHTKETKISALEKELRLKEDELARLRDDRGSSGSEASFGTDSLRRREKKLRQQVEDMQTELTLKEAELQSIKTKMVTSERQQSDHLHHISVLKEQTSAKEQQVNLLQSDIEELRGRLKEKEKTIDDRAKQMQTVQQEHRKMEAEVMELRDHIDIKDRKINVLQRKIENLEETLTDKDNQLTSLKSKVTSLQADHSASDSTVTTLEETVMERDRQIERLKEQRERDHKEHQEELELLQSSSKDLKSKHDSLQKQLADNQTELLEIREEVSVLKSEKFQRESKIKQQEEELSQATAQLAELREKLEEMKNLQSADSKKMSEESEQKIADLEKKVAEYKQQAEQLQKELDRLLDIMQATEHEKHDKDSSIKVMQDQIKDYKQKMGSLKRSKELEKKKQAHLLEEARKREEGVSTDASQLKSTIKQKEERIEELEEALRESVKITAEREMVLAQQQANLEDADRQISELTTEINELQEKTEQQNSEMAMQAKMAEKREEMLKELQEERKKHMEEVLEMKQEAIVAAISEKDSHIALLEMSGGGKKGGRDQVDILTKEKAKLQHKLKDLTQSRMKLQDDHNGGGVTAASEMISSAHMGIKPSPLSTTPDQDEDDGIWA</sequence>
<feature type="compositionally biased region" description="Polar residues" evidence="10">
    <location>
        <begin position="536"/>
        <end position="545"/>
    </location>
</feature>
<feature type="compositionally biased region" description="Polar residues" evidence="10">
    <location>
        <begin position="75"/>
        <end position="90"/>
    </location>
</feature>
<name>A0A1S3HA77_LINAN</name>
<comment type="subcellular location">
    <subcellularLocation>
        <location evidence="1">Cytoplasm</location>
        <location evidence="1">Cytoskeleton</location>
    </subcellularLocation>
    <subcellularLocation>
        <location evidence="8">Presynapse</location>
    </subcellularLocation>
</comment>
<feature type="compositionally biased region" description="Low complexity" evidence="10">
    <location>
        <begin position="102"/>
        <end position="115"/>
    </location>
</feature>
<dbReference type="GO" id="GO:0007274">
    <property type="term" value="P:neuromuscular synaptic transmission"/>
    <property type="evidence" value="ECO:0007669"/>
    <property type="project" value="TreeGrafter"/>
</dbReference>
<dbReference type="GO" id="GO:0098882">
    <property type="term" value="F:structural constituent of presynaptic active zone"/>
    <property type="evidence" value="ECO:0007669"/>
    <property type="project" value="TreeGrafter"/>
</dbReference>
<accession>A0A1S3HA77</accession>
<keyword evidence="4" id="KW-0770">Synapse</keyword>
<evidence type="ECO:0000256" key="3">
    <source>
        <dbReference type="ARBA" id="ARBA00022553"/>
    </source>
</evidence>
<evidence type="ECO:0000256" key="7">
    <source>
        <dbReference type="ARBA" id="ARBA00023273"/>
    </source>
</evidence>
<gene>
    <name evidence="12" type="primary">LOC106153497</name>
</gene>
<feature type="compositionally biased region" description="Basic and acidic residues" evidence="10">
    <location>
        <begin position="167"/>
        <end position="196"/>
    </location>
</feature>
<dbReference type="Gene3D" id="1.10.287.1490">
    <property type="match status" value="1"/>
</dbReference>
<dbReference type="GO" id="GO:0048167">
    <property type="term" value="P:regulation of synaptic plasticity"/>
    <property type="evidence" value="ECO:0007669"/>
    <property type="project" value="TreeGrafter"/>
</dbReference>
<dbReference type="AlphaFoldDB" id="A0A1S3HA77"/>
<evidence type="ECO:0000313" key="11">
    <source>
        <dbReference type="Proteomes" id="UP000085678"/>
    </source>
</evidence>
<keyword evidence="11" id="KW-1185">Reference proteome</keyword>
<proteinExistence type="predicted"/>
<feature type="compositionally biased region" description="Polar residues" evidence="10">
    <location>
        <begin position="478"/>
        <end position="495"/>
    </location>
</feature>
<feature type="region of interest" description="Disordered" evidence="10">
    <location>
        <begin position="1"/>
        <end position="196"/>
    </location>
</feature>
<keyword evidence="2" id="KW-0963">Cytoplasm</keyword>
<dbReference type="Pfam" id="PF10174">
    <property type="entry name" value="Cast"/>
    <property type="match status" value="2"/>
</dbReference>
<evidence type="ECO:0000256" key="5">
    <source>
        <dbReference type="ARBA" id="ARBA00023054"/>
    </source>
</evidence>
<dbReference type="InterPro" id="IPR019323">
    <property type="entry name" value="ELKS/CAST"/>
</dbReference>
<feature type="region of interest" description="Disordered" evidence="10">
    <location>
        <begin position="906"/>
        <end position="928"/>
    </location>
</feature>
<feature type="compositionally biased region" description="Gly residues" evidence="10">
    <location>
        <begin position="157"/>
        <end position="166"/>
    </location>
</feature>
<feature type="region of interest" description="Disordered" evidence="10">
    <location>
        <begin position="475"/>
        <end position="495"/>
    </location>
</feature>
<reference evidence="12" key="1">
    <citation type="submission" date="2025-08" db="UniProtKB">
        <authorList>
            <consortium name="RefSeq"/>
        </authorList>
    </citation>
    <scope>IDENTIFICATION</scope>
    <source>
        <tissue evidence="12">Gonads</tissue>
    </source>
</reference>
<keyword evidence="6" id="KW-0206">Cytoskeleton</keyword>
<feature type="region of interest" description="Disordered" evidence="10">
    <location>
        <begin position="531"/>
        <end position="551"/>
    </location>
</feature>
<feature type="coiled-coil region" evidence="9">
    <location>
        <begin position="281"/>
        <end position="463"/>
    </location>
</feature>
<feature type="compositionally biased region" description="Basic and acidic residues" evidence="10">
    <location>
        <begin position="1068"/>
        <end position="1081"/>
    </location>
</feature>
<evidence type="ECO:0000256" key="6">
    <source>
        <dbReference type="ARBA" id="ARBA00023212"/>
    </source>
</evidence>
<dbReference type="OrthoDB" id="2019763at2759"/>
<organism evidence="11 12">
    <name type="scientific">Lingula anatina</name>
    <name type="common">Brachiopod</name>
    <name type="synonym">Lingula unguis</name>
    <dbReference type="NCBI Taxonomy" id="7574"/>
    <lineage>
        <taxon>Eukaryota</taxon>
        <taxon>Metazoa</taxon>
        <taxon>Spiralia</taxon>
        <taxon>Lophotrochozoa</taxon>
        <taxon>Brachiopoda</taxon>
        <taxon>Linguliformea</taxon>
        <taxon>Lingulata</taxon>
        <taxon>Lingulida</taxon>
        <taxon>Linguloidea</taxon>
        <taxon>Lingulidae</taxon>
        <taxon>Lingula</taxon>
    </lineage>
</organism>
<dbReference type="InParanoid" id="A0A1S3HA77"/>
<dbReference type="GeneID" id="106153497"/>
<dbReference type="RefSeq" id="XP_013382913.1">
    <property type="nucleotide sequence ID" value="XM_013527459.1"/>
</dbReference>
<keyword evidence="3" id="KW-0597">Phosphoprotein</keyword>
<feature type="compositionally biased region" description="Polar residues" evidence="10">
    <location>
        <begin position="132"/>
        <end position="146"/>
    </location>
</feature>
<evidence type="ECO:0000256" key="2">
    <source>
        <dbReference type="ARBA" id="ARBA00022490"/>
    </source>
</evidence>
<dbReference type="GO" id="GO:0048788">
    <property type="term" value="C:cytoskeleton of presynaptic active zone"/>
    <property type="evidence" value="ECO:0007669"/>
    <property type="project" value="TreeGrafter"/>
</dbReference>
<feature type="compositionally biased region" description="Polar residues" evidence="10">
    <location>
        <begin position="56"/>
        <end position="68"/>
    </location>
</feature>
<feature type="region of interest" description="Disordered" evidence="10">
    <location>
        <begin position="778"/>
        <end position="798"/>
    </location>
</feature>
<dbReference type="PANTHER" id="PTHR18861:SF0">
    <property type="entry name" value="BRUCHPILOT, ISOFORM J"/>
    <property type="match status" value="1"/>
</dbReference>
<dbReference type="STRING" id="7574.A0A1S3HA77"/>
<dbReference type="KEGG" id="lak:106153497"/>
<feature type="region of interest" description="Disordered" evidence="10">
    <location>
        <begin position="219"/>
        <end position="273"/>
    </location>
</feature>
<protein>
    <submittedName>
        <fullName evidence="12">ERC protein 2-like</fullName>
    </submittedName>
</protein>
<evidence type="ECO:0000256" key="1">
    <source>
        <dbReference type="ARBA" id="ARBA00004245"/>
    </source>
</evidence>
<feature type="compositionally biased region" description="Low complexity" evidence="10">
    <location>
        <begin position="9"/>
        <end position="35"/>
    </location>
</feature>
<keyword evidence="7" id="KW-0966">Cell projection</keyword>
<evidence type="ECO:0000256" key="9">
    <source>
        <dbReference type="SAM" id="Coils"/>
    </source>
</evidence>